<dbReference type="Pfam" id="PF03798">
    <property type="entry name" value="TRAM_LAG1_CLN8"/>
    <property type="match status" value="1"/>
</dbReference>
<evidence type="ECO:0000313" key="10">
    <source>
        <dbReference type="Proteomes" id="UP000663879"/>
    </source>
</evidence>
<dbReference type="GO" id="GO:0016020">
    <property type="term" value="C:membrane"/>
    <property type="evidence" value="ECO:0007669"/>
    <property type="project" value="UniProtKB-SubCell"/>
</dbReference>
<evidence type="ECO:0000256" key="6">
    <source>
        <dbReference type="SAM" id="MobiDB-lite"/>
    </source>
</evidence>
<feature type="transmembrane region" description="Helical" evidence="7">
    <location>
        <begin position="46"/>
        <end position="66"/>
    </location>
</feature>
<accession>A0A813NQS0</accession>
<keyword evidence="2 5" id="KW-0812">Transmembrane</keyword>
<feature type="domain" description="TLC" evidence="8">
    <location>
        <begin position="41"/>
        <end position="226"/>
    </location>
</feature>
<dbReference type="PANTHER" id="PTHR13439">
    <property type="entry name" value="CT120 PROTEIN"/>
    <property type="match status" value="1"/>
</dbReference>
<dbReference type="InterPro" id="IPR050846">
    <property type="entry name" value="TLCD"/>
</dbReference>
<feature type="transmembrane region" description="Helical" evidence="7">
    <location>
        <begin position="6"/>
        <end position="25"/>
    </location>
</feature>
<feature type="transmembrane region" description="Helical" evidence="7">
    <location>
        <begin position="86"/>
        <end position="106"/>
    </location>
</feature>
<dbReference type="EMBL" id="CAJNOC010000286">
    <property type="protein sequence ID" value="CAF0739210.1"/>
    <property type="molecule type" value="Genomic_DNA"/>
</dbReference>
<proteinExistence type="predicted"/>
<reference evidence="9" key="1">
    <citation type="submission" date="2021-02" db="EMBL/GenBank/DDBJ databases">
        <authorList>
            <person name="Nowell W R."/>
        </authorList>
    </citation>
    <scope>NUCLEOTIDE SEQUENCE</scope>
    <source>
        <strain evidence="9">Ploen Becks lab</strain>
    </source>
</reference>
<dbReference type="PROSITE" id="PS50922">
    <property type="entry name" value="TLC"/>
    <property type="match status" value="1"/>
</dbReference>
<evidence type="ECO:0000256" key="1">
    <source>
        <dbReference type="ARBA" id="ARBA00004141"/>
    </source>
</evidence>
<evidence type="ECO:0000256" key="2">
    <source>
        <dbReference type="ARBA" id="ARBA00022692"/>
    </source>
</evidence>
<keyword evidence="4 5" id="KW-0472">Membrane</keyword>
<gene>
    <name evidence="9" type="ORF">OXX778_LOCUS3300</name>
</gene>
<dbReference type="OrthoDB" id="10266980at2759"/>
<evidence type="ECO:0000259" key="8">
    <source>
        <dbReference type="PROSITE" id="PS50922"/>
    </source>
</evidence>
<protein>
    <recommendedName>
        <fullName evidence="8">TLC domain-containing protein</fullName>
    </recommendedName>
</protein>
<name>A0A813NQS0_9BILA</name>
<keyword evidence="3 7" id="KW-1133">Transmembrane helix</keyword>
<dbReference type="SMART" id="SM00724">
    <property type="entry name" value="TLC"/>
    <property type="match status" value="1"/>
</dbReference>
<feature type="region of interest" description="Disordered" evidence="6">
    <location>
        <begin position="230"/>
        <end position="251"/>
    </location>
</feature>
<dbReference type="InterPro" id="IPR006634">
    <property type="entry name" value="TLC-dom"/>
</dbReference>
<dbReference type="PANTHER" id="PTHR13439:SF0">
    <property type="entry name" value="TOPOISOMERASE I DAMAGE AFFECTED PROTEIN 4"/>
    <property type="match status" value="1"/>
</dbReference>
<evidence type="ECO:0000256" key="5">
    <source>
        <dbReference type="PROSITE-ProRule" id="PRU00205"/>
    </source>
</evidence>
<comment type="subcellular location">
    <subcellularLocation>
        <location evidence="1">Membrane</location>
        <topology evidence="1">Multi-pass membrane protein</topology>
    </subcellularLocation>
</comment>
<comment type="caution">
    <text evidence="9">The sequence shown here is derived from an EMBL/GenBank/DDBJ whole genome shotgun (WGS) entry which is preliminary data.</text>
</comment>
<evidence type="ECO:0000313" key="9">
    <source>
        <dbReference type="EMBL" id="CAF0739210.1"/>
    </source>
</evidence>
<keyword evidence="10" id="KW-1185">Reference proteome</keyword>
<dbReference type="Proteomes" id="UP000663879">
    <property type="component" value="Unassembled WGS sequence"/>
</dbReference>
<organism evidence="9 10">
    <name type="scientific">Brachionus calyciflorus</name>
    <dbReference type="NCBI Taxonomy" id="104777"/>
    <lineage>
        <taxon>Eukaryota</taxon>
        <taxon>Metazoa</taxon>
        <taxon>Spiralia</taxon>
        <taxon>Gnathifera</taxon>
        <taxon>Rotifera</taxon>
        <taxon>Eurotatoria</taxon>
        <taxon>Monogononta</taxon>
        <taxon>Pseudotrocha</taxon>
        <taxon>Ploima</taxon>
        <taxon>Brachionidae</taxon>
        <taxon>Brachionus</taxon>
    </lineage>
</organism>
<feature type="transmembrane region" description="Helical" evidence="7">
    <location>
        <begin position="141"/>
        <end position="161"/>
    </location>
</feature>
<evidence type="ECO:0000256" key="7">
    <source>
        <dbReference type="SAM" id="Phobius"/>
    </source>
</evidence>
<dbReference type="AlphaFoldDB" id="A0A813NQS0"/>
<feature type="transmembrane region" description="Helical" evidence="7">
    <location>
        <begin position="168"/>
        <end position="192"/>
    </location>
</feature>
<evidence type="ECO:0000256" key="4">
    <source>
        <dbReference type="ARBA" id="ARBA00023136"/>
    </source>
</evidence>
<dbReference type="GO" id="GO:0055088">
    <property type="term" value="P:lipid homeostasis"/>
    <property type="evidence" value="ECO:0007669"/>
    <property type="project" value="TreeGrafter"/>
</dbReference>
<evidence type="ECO:0000256" key="3">
    <source>
        <dbReference type="ARBA" id="ARBA00022989"/>
    </source>
</evidence>
<sequence>MCQSETIYLFCFNSILFATLFYSLLNVFRKNWRSFSNLDRNFQIKFMSNLISSIHAVVIVTLICLICATDQNFNKDNLIYRSNALILTYSITFGYFVYDFFLLIYYKNELFDWQYIAHHTVGMVAGYTTTNYGYFSYLMTARLISEASTIFINFRWFLLVFKLKDSKLYTLNGILVLVIFGLVRIVPIIPLWMLSIQMTYDDEYQLIPLVCRVLYFSFKQLIKPISSTSLSSAQSSTPTTSPLSSSLAQAS</sequence>
<dbReference type="GO" id="GO:0005783">
    <property type="term" value="C:endoplasmic reticulum"/>
    <property type="evidence" value="ECO:0007669"/>
    <property type="project" value="TreeGrafter"/>
</dbReference>